<keyword evidence="1" id="KW-0812">Transmembrane</keyword>
<evidence type="ECO:0000313" key="3">
    <source>
        <dbReference type="Proteomes" id="UP000266861"/>
    </source>
</evidence>
<keyword evidence="1" id="KW-0472">Membrane</keyword>
<comment type="caution">
    <text evidence="2">The sequence shown here is derived from an EMBL/GenBank/DDBJ whole genome shotgun (WGS) entry which is preliminary data.</text>
</comment>
<evidence type="ECO:0000256" key="1">
    <source>
        <dbReference type="SAM" id="Phobius"/>
    </source>
</evidence>
<organism evidence="2 3">
    <name type="scientific">Diversispora epigaea</name>
    <dbReference type="NCBI Taxonomy" id="1348612"/>
    <lineage>
        <taxon>Eukaryota</taxon>
        <taxon>Fungi</taxon>
        <taxon>Fungi incertae sedis</taxon>
        <taxon>Mucoromycota</taxon>
        <taxon>Glomeromycotina</taxon>
        <taxon>Glomeromycetes</taxon>
        <taxon>Diversisporales</taxon>
        <taxon>Diversisporaceae</taxon>
        <taxon>Diversispora</taxon>
    </lineage>
</organism>
<dbReference type="Proteomes" id="UP000266861">
    <property type="component" value="Unassembled WGS sequence"/>
</dbReference>
<gene>
    <name evidence="2" type="ORF">Glove_120g27</name>
</gene>
<proteinExistence type="predicted"/>
<protein>
    <recommendedName>
        <fullName evidence="4">Zinc-ribbon domain-containing protein</fullName>
    </recommendedName>
</protein>
<feature type="transmembrane region" description="Helical" evidence="1">
    <location>
        <begin position="93"/>
        <end position="114"/>
    </location>
</feature>
<accession>A0A397J882</accession>
<evidence type="ECO:0008006" key="4">
    <source>
        <dbReference type="Google" id="ProtNLM"/>
    </source>
</evidence>
<name>A0A397J882_9GLOM</name>
<keyword evidence="1" id="KW-1133">Transmembrane helix</keyword>
<sequence>MPKKLSLNNAIQIAKSCDGRCLFKKYINCKTLMLWECNKFHQWIVPFYNIKNKKTWCPICRSNKLDISVARELNTLIVKLQCSGSVIKSINGLLHFIVLKIIIHGVLTAQLFIFKCQKSRKLCCECMKLELGFAQNLANQKGGTCLSISYHNRRTPLSWNIRISWNCSKRHSWLARIDSIQRGTWCPRWKPENLIKQQKCNQIKKNLYEENWIVLKEI</sequence>
<dbReference type="EMBL" id="PQFF01000112">
    <property type="protein sequence ID" value="RHZ81394.1"/>
    <property type="molecule type" value="Genomic_DNA"/>
</dbReference>
<evidence type="ECO:0000313" key="2">
    <source>
        <dbReference type="EMBL" id="RHZ81394.1"/>
    </source>
</evidence>
<reference evidence="2 3" key="1">
    <citation type="submission" date="2018-08" db="EMBL/GenBank/DDBJ databases">
        <title>Genome and evolution of the arbuscular mycorrhizal fungus Diversispora epigaea (formerly Glomus versiforme) and its bacterial endosymbionts.</title>
        <authorList>
            <person name="Sun X."/>
            <person name="Fei Z."/>
            <person name="Harrison M."/>
        </authorList>
    </citation>
    <scope>NUCLEOTIDE SEQUENCE [LARGE SCALE GENOMIC DNA]</scope>
    <source>
        <strain evidence="2 3">IT104</strain>
    </source>
</reference>
<dbReference type="AlphaFoldDB" id="A0A397J882"/>
<keyword evidence="3" id="KW-1185">Reference proteome</keyword>